<dbReference type="EMBL" id="JANPWB010000006">
    <property type="protein sequence ID" value="KAJ1176703.1"/>
    <property type="molecule type" value="Genomic_DNA"/>
</dbReference>
<comment type="caution">
    <text evidence="2">The sequence shown here is derived from an EMBL/GenBank/DDBJ whole genome shotgun (WGS) entry which is preliminary data.</text>
</comment>
<gene>
    <name evidence="2" type="ORF">NDU88_001971</name>
</gene>
<organism evidence="2 3">
    <name type="scientific">Pleurodeles waltl</name>
    <name type="common">Iberian ribbed newt</name>
    <dbReference type="NCBI Taxonomy" id="8319"/>
    <lineage>
        <taxon>Eukaryota</taxon>
        <taxon>Metazoa</taxon>
        <taxon>Chordata</taxon>
        <taxon>Craniata</taxon>
        <taxon>Vertebrata</taxon>
        <taxon>Euteleostomi</taxon>
        <taxon>Amphibia</taxon>
        <taxon>Batrachia</taxon>
        <taxon>Caudata</taxon>
        <taxon>Salamandroidea</taxon>
        <taxon>Salamandridae</taxon>
        <taxon>Pleurodelinae</taxon>
        <taxon>Pleurodeles</taxon>
    </lineage>
</organism>
<keyword evidence="3" id="KW-1185">Reference proteome</keyword>
<evidence type="ECO:0000256" key="1">
    <source>
        <dbReference type="SAM" id="MobiDB-lite"/>
    </source>
</evidence>
<protein>
    <submittedName>
        <fullName evidence="2">Uncharacterized protein</fullName>
    </submittedName>
</protein>
<proteinExistence type="predicted"/>
<sequence>MRSGRDAALSSHLKNGELGHRGKEVKAESVRRVVSTEDARNNSGTNRRQTELRSELKAARRSPRWCQWRGRRPANFPVTLQEKRGHSRCVLFAGSGKARGA</sequence>
<feature type="region of interest" description="Disordered" evidence="1">
    <location>
        <begin position="1"/>
        <end position="56"/>
    </location>
</feature>
<evidence type="ECO:0000313" key="2">
    <source>
        <dbReference type="EMBL" id="KAJ1176703.1"/>
    </source>
</evidence>
<reference evidence="2" key="1">
    <citation type="journal article" date="2022" name="bioRxiv">
        <title>Sequencing and chromosome-scale assembly of the giantPleurodeles waltlgenome.</title>
        <authorList>
            <person name="Brown T."/>
            <person name="Elewa A."/>
            <person name="Iarovenko S."/>
            <person name="Subramanian E."/>
            <person name="Araus A.J."/>
            <person name="Petzold A."/>
            <person name="Susuki M."/>
            <person name="Suzuki K.-i.T."/>
            <person name="Hayashi T."/>
            <person name="Toyoda A."/>
            <person name="Oliveira C."/>
            <person name="Osipova E."/>
            <person name="Leigh N.D."/>
            <person name="Simon A."/>
            <person name="Yun M.H."/>
        </authorList>
    </citation>
    <scope>NUCLEOTIDE SEQUENCE</scope>
    <source>
        <strain evidence="2">20211129_DDA</strain>
        <tissue evidence="2">Liver</tissue>
    </source>
</reference>
<feature type="compositionally biased region" description="Basic and acidic residues" evidence="1">
    <location>
        <begin position="14"/>
        <end position="40"/>
    </location>
</feature>
<evidence type="ECO:0000313" key="3">
    <source>
        <dbReference type="Proteomes" id="UP001066276"/>
    </source>
</evidence>
<dbReference type="Proteomes" id="UP001066276">
    <property type="component" value="Chromosome 3_2"/>
</dbReference>
<dbReference type="AlphaFoldDB" id="A0AAV7TJC3"/>
<accession>A0AAV7TJC3</accession>
<name>A0AAV7TJC3_PLEWA</name>